<dbReference type="GO" id="GO:0003677">
    <property type="term" value="F:DNA binding"/>
    <property type="evidence" value="ECO:0007669"/>
    <property type="project" value="UniProtKB-KW"/>
</dbReference>
<evidence type="ECO:0000256" key="4">
    <source>
        <dbReference type="ARBA" id="ARBA00023172"/>
    </source>
</evidence>
<dbReference type="InterPro" id="IPR047952">
    <property type="entry name" value="Transpos_IS4"/>
</dbReference>
<evidence type="ECO:0000256" key="1">
    <source>
        <dbReference type="ARBA" id="ARBA00010075"/>
    </source>
</evidence>
<dbReference type="Pfam" id="PF01609">
    <property type="entry name" value="DDE_Tnp_1"/>
    <property type="match status" value="1"/>
</dbReference>
<dbReference type="PANTHER" id="PTHR33258">
    <property type="entry name" value="TRANSPOSASE INSL FOR INSERTION SEQUENCE ELEMENT IS186A-RELATED"/>
    <property type="match status" value="1"/>
</dbReference>
<feature type="domain" description="DUF4372" evidence="6">
    <location>
        <begin position="4"/>
        <end position="72"/>
    </location>
</feature>
<dbReference type="Gene3D" id="3.90.350.10">
    <property type="entry name" value="Transposase Inhibitor Protein From Tn5, Chain A, domain 1"/>
    <property type="match status" value="1"/>
</dbReference>
<dbReference type="NCBIfam" id="NF033592">
    <property type="entry name" value="transpos_IS4_1"/>
    <property type="match status" value="1"/>
</dbReference>
<keyword evidence="2" id="KW-0815">Transposition</keyword>
<sequence>MFSNTNLGLLLAAFPSKLFQQQVEASKADRYAKNCTSRDLLITLLIGHLKQAGSLRSLTSMSQTIDEHQYHLNARSIPRSTLSDALKKRSTLPFQRASEHLLKCVGGQQSRSIGRMISLIDSTSITLRGPGFDEWTAPTKTRITQGLKVHTGFDPVQLAPTYINITPANVNDSTDALGMPIEPGMTYVFDKGYCDYGWWHQLHAAGAYFVTRLKSNANIRICHEHSCPVPGSPVNTDEVVHFGRRQNAFKDTPVRRISLRIEEWKNPLTLITNDMNRPAEEIAELYKQRWQIELFFKWMKQHLKLKRFYAFSENAVCLQIYSAVITYLLLHFFHKRTGLRESLFDLTRRLACVWFERPLTRESRARRRQKDQELKAAQGSLQL</sequence>
<dbReference type="Proteomes" id="UP000182894">
    <property type="component" value="Unassembled WGS sequence"/>
</dbReference>
<keyword evidence="8" id="KW-1185">Reference proteome</keyword>
<name>A0A1G8SAY6_9PSED</name>
<dbReference type="GO" id="GO:0004803">
    <property type="term" value="F:transposase activity"/>
    <property type="evidence" value="ECO:0007669"/>
    <property type="project" value="InterPro"/>
</dbReference>
<evidence type="ECO:0000259" key="6">
    <source>
        <dbReference type="Pfam" id="PF14294"/>
    </source>
</evidence>
<keyword evidence="4" id="KW-0233">DNA recombination</keyword>
<proteinExistence type="inferred from homology"/>
<dbReference type="InterPro" id="IPR025399">
    <property type="entry name" value="DUF4372"/>
</dbReference>
<dbReference type="SUPFAM" id="SSF53098">
    <property type="entry name" value="Ribonuclease H-like"/>
    <property type="match status" value="1"/>
</dbReference>
<gene>
    <name evidence="7" type="ORF">SAMN05216605_12462</name>
</gene>
<organism evidence="7 8">
    <name type="scientific">Pseudomonas abietaniphila</name>
    <dbReference type="NCBI Taxonomy" id="89065"/>
    <lineage>
        <taxon>Bacteria</taxon>
        <taxon>Pseudomonadati</taxon>
        <taxon>Pseudomonadota</taxon>
        <taxon>Gammaproteobacteria</taxon>
        <taxon>Pseudomonadales</taxon>
        <taxon>Pseudomonadaceae</taxon>
        <taxon>Pseudomonas</taxon>
    </lineage>
</organism>
<feature type="domain" description="Transposase IS4-like" evidence="5">
    <location>
        <begin position="116"/>
        <end position="329"/>
    </location>
</feature>
<reference evidence="8" key="1">
    <citation type="submission" date="2016-10" db="EMBL/GenBank/DDBJ databases">
        <authorList>
            <person name="Varghese N."/>
            <person name="Submissions S."/>
        </authorList>
    </citation>
    <scope>NUCLEOTIDE SEQUENCE [LARGE SCALE GENOMIC DNA]</scope>
    <source>
        <strain evidence="8">ATCC 700689</strain>
    </source>
</reference>
<dbReference type="InterPro" id="IPR002559">
    <property type="entry name" value="Transposase_11"/>
</dbReference>
<dbReference type="EMBL" id="FNCO01000024">
    <property type="protein sequence ID" value="SDJ25810.1"/>
    <property type="molecule type" value="Genomic_DNA"/>
</dbReference>
<dbReference type="AlphaFoldDB" id="A0A1G8SAY6"/>
<dbReference type="RefSeq" id="WP_074758806.1">
    <property type="nucleotide sequence ID" value="NZ_FNCO01000024.1"/>
</dbReference>
<dbReference type="Pfam" id="PF14294">
    <property type="entry name" value="DUF4372"/>
    <property type="match status" value="1"/>
</dbReference>
<dbReference type="GO" id="GO:0006313">
    <property type="term" value="P:DNA transposition"/>
    <property type="evidence" value="ECO:0007669"/>
    <property type="project" value="InterPro"/>
</dbReference>
<keyword evidence="3" id="KW-0238">DNA-binding</keyword>
<evidence type="ECO:0000259" key="5">
    <source>
        <dbReference type="Pfam" id="PF01609"/>
    </source>
</evidence>
<evidence type="ECO:0000313" key="8">
    <source>
        <dbReference type="Proteomes" id="UP000182894"/>
    </source>
</evidence>
<evidence type="ECO:0000256" key="3">
    <source>
        <dbReference type="ARBA" id="ARBA00023125"/>
    </source>
</evidence>
<comment type="similarity">
    <text evidence="1">Belongs to the transposase 11 family.</text>
</comment>
<evidence type="ECO:0000313" key="7">
    <source>
        <dbReference type="EMBL" id="SDJ25810.1"/>
    </source>
</evidence>
<dbReference type="OrthoDB" id="6112254at2"/>
<dbReference type="InterPro" id="IPR012337">
    <property type="entry name" value="RNaseH-like_sf"/>
</dbReference>
<protein>
    <submittedName>
        <fullName evidence="7">Transposase, IS4 family</fullName>
    </submittedName>
</protein>
<dbReference type="PANTHER" id="PTHR33258:SF1">
    <property type="entry name" value="TRANSPOSASE INSL FOR INSERTION SEQUENCE ELEMENT IS186A-RELATED"/>
    <property type="match status" value="1"/>
</dbReference>
<evidence type="ECO:0000256" key="2">
    <source>
        <dbReference type="ARBA" id="ARBA00022578"/>
    </source>
</evidence>
<accession>A0A1G8SAY6</accession>